<keyword evidence="2 5" id="KW-0479">Metal-binding</keyword>
<accession>A0A396GTP8</accession>
<comment type="similarity">
    <text evidence="1 5">Belongs to the iron/ascorbate-dependent oxidoreductase family.</text>
</comment>
<dbReference type="Gramene" id="rna38618">
    <property type="protein sequence ID" value="RHN44492.1"/>
    <property type="gene ID" value="gene38618"/>
</dbReference>
<dbReference type="InterPro" id="IPR044861">
    <property type="entry name" value="IPNS-like_FE2OG_OXY"/>
</dbReference>
<dbReference type="InterPro" id="IPR027443">
    <property type="entry name" value="IPNS-like_sf"/>
</dbReference>
<dbReference type="Gene3D" id="2.60.120.330">
    <property type="entry name" value="B-lactam Antibiotic, Isopenicillin N Synthase, Chain"/>
    <property type="match status" value="1"/>
</dbReference>
<evidence type="ECO:0000256" key="1">
    <source>
        <dbReference type="ARBA" id="ARBA00008056"/>
    </source>
</evidence>
<evidence type="ECO:0000256" key="5">
    <source>
        <dbReference type="RuleBase" id="RU003682"/>
    </source>
</evidence>
<dbReference type="Pfam" id="PF14226">
    <property type="entry name" value="DIOX_N"/>
    <property type="match status" value="1"/>
</dbReference>
<evidence type="ECO:0000256" key="2">
    <source>
        <dbReference type="ARBA" id="ARBA00022723"/>
    </source>
</evidence>
<gene>
    <name evidence="7" type="ORF">MtrunA17_Chr7g0220011</name>
</gene>
<dbReference type="PROSITE" id="PS51471">
    <property type="entry name" value="FE2OG_OXY"/>
    <property type="match status" value="1"/>
</dbReference>
<sequence>MDNMLVSSWFHLHSTVPLSYVQPPESRPGTASVISGKSIPVVDLGSHDHAETLLQVLRASEEYGFFQVVNHGVSKELMDDTMNIFKEFHGMPELEKISESSKDPNGSCRLYTSREINNKDFVQYWRDTLRHICPPSGEFMEFWPQKPSRYREIVAKYTQEMRALGLKILELICEGLGLDPKYCSGGLSESPLLLGHHYPPCPQPSLTLGTPKHRDPNLVTILFQENDINALQVFKDGEWIVVEPIPYAFVVNIGLLLQIISNGRLIGAEHRVVTNSGTARTTVAYFIRPTKESIIEPAKPLTCSGAPPIYKPIAFDDFLRIFMTKGPDIETFL</sequence>
<protein>
    <submittedName>
        <fullName evidence="7">Putative 6-beta-hydroxyhyoscyamine epoxidase</fullName>
        <ecNumber evidence="7">1.14.20.13</ecNumber>
    </submittedName>
</protein>
<dbReference type="OrthoDB" id="406156at2759"/>
<keyword evidence="5 7" id="KW-0560">Oxidoreductase</keyword>
<feature type="domain" description="Fe2OG dioxygenase" evidence="6">
    <location>
        <begin position="187"/>
        <end position="289"/>
    </location>
</feature>
<dbReference type="InterPro" id="IPR005123">
    <property type="entry name" value="Oxoglu/Fe-dep_dioxygenase_dom"/>
</dbReference>
<proteinExistence type="inferred from homology"/>
<dbReference type="FunFam" id="2.60.120.330:FF:000136">
    <property type="entry name" value="Uncharacterized protein"/>
    <property type="match status" value="1"/>
</dbReference>
<organism evidence="7">
    <name type="scientific">Medicago truncatula</name>
    <name type="common">Barrel medic</name>
    <name type="synonym">Medicago tribuloides</name>
    <dbReference type="NCBI Taxonomy" id="3880"/>
    <lineage>
        <taxon>Eukaryota</taxon>
        <taxon>Viridiplantae</taxon>
        <taxon>Streptophyta</taxon>
        <taxon>Embryophyta</taxon>
        <taxon>Tracheophyta</taxon>
        <taxon>Spermatophyta</taxon>
        <taxon>Magnoliopsida</taxon>
        <taxon>eudicotyledons</taxon>
        <taxon>Gunneridae</taxon>
        <taxon>Pentapetalae</taxon>
        <taxon>rosids</taxon>
        <taxon>fabids</taxon>
        <taxon>Fabales</taxon>
        <taxon>Fabaceae</taxon>
        <taxon>Papilionoideae</taxon>
        <taxon>50 kb inversion clade</taxon>
        <taxon>NPAAA clade</taxon>
        <taxon>Hologalegina</taxon>
        <taxon>IRL clade</taxon>
        <taxon>Trifolieae</taxon>
        <taxon>Medicago</taxon>
    </lineage>
</organism>
<dbReference type="EC" id="1.14.20.13" evidence="7"/>
<evidence type="ECO:0000256" key="4">
    <source>
        <dbReference type="ARBA" id="ARBA00023004"/>
    </source>
</evidence>
<dbReference type="Proteomes" id="UP000265566">
    <property type="component" value="Chromosome 7"/>
</dbReference>
<name>A0A396GTP8_MEDTR</name>
<dbReference type="EMBL" id="PSQE01000007">
    <property type="protein sequence ID" value="RHN44492.1"/>
    <property type="molecule type" value="Genomic_DNA"/>
</dbReference>
<evidence type="ECO:0000256" key="3">
    <source>
        <dbReference type="ARBA" id="ARBA00022896"/>
    </source>
</evidence>
<dbReference type="InterPro" id="IPR026992">
    <property type="entry name" value="DIOX_N"/>
</dbReference>
<evidence type="ECO:0000259" key="6">
    <source>
        <dbReference type="PROSITE" id="PS51471"/>
    </source>
</evidence>
<dbReference type="Pfam" id="PF03171">
    <property type="entry name" value="2OG-FeII_Oxy"/>
    <property type="match status" value="1"/>
</dbReference>
<dbReference type="GO" id="GO:0046872">
    <property type="term" value="F:metal ion binding"/>
    <property type="evidence" value="ECO:0007669"/>
    <property type="project" value="UniProtKB-KW"/>
</dbReference>
<reference evidence="7" key="1">
    <citation type="journal article" date="2018" name="Nat. Plants">
        <title>Whole-genome landscape of Medicago truncatula symbiotic genes.</title>
        <authorList>
            <person name="Pecrix Y."/>
            <person name="Gamas P."/>
            <person name="Carrere S."/>
        </authorList>
    </citation>
    <scope>NUCLEOTIDE SEQUENCE</scope>
    <source>
        <tissue evidence="7">Leaves</tissue>
    </source>
</reference>
<dbReference type="PANTHER" id="PTHR47991">
    <property type="entry name" value="OXOGLUTARATE/IRON-DEPENDENT DIOXYGENASE"/>
    <property type="match status" value="1"/>
</dbReference>
<dbReference type="GO" id="GO:0031418">
    <property type="term" value="F:L-ascorbic acid binding"/>
    <property type="evidence" value="ECO:0007669"/>
    <property type="project" value="UniProtKB-KW"/>
</dbReference>
<dbReference type="GO" id="GO:0047594">
    <property type="term" value="F:6-beta-hydroxyhyoscyamine epoxidase activity"/>
    <property type="evidence" value="ECO:0007669"/>
    <property type="project" value="UniProtKB-EC"/>
</dbReference>
<keyword evidence="4 5" id="KW-0408">Iron</keyword>
<keyword evidence="3" id="KW-0847">Vitamin C</keyword>
<dbReference type="AlphaFoldDB" id="A0A396GTP8"/>
<comment type="caution">
    <text evidence="7">The sequence shown here is derived from an EMBL/GenBank/DDBJ whole genome shotgun (WGS) entry which is preliminary data.</text>
</comment>
<dbReference type="InterPro" id="IPR050295">
    <property type="entry name" value="Plant_2OG-oxidoreductases"/>
</dbReference>
<evidence type="ECO:0000313" key="7">
    <source>
        <dbReference type="EMBL" id="RHN44492.1"/>
    </source>
</evidence>
<dbReference type="SUPFAM" id="SSF51197">
    <property type="entry name" value="Clavaminate synthase-like"/>
    <property type="match status" value="1"/>
</dbReference>